<feature type="compositionally biased region" description="Polar residues" evidence="1">
    <location>
        <begin position="27"/>
        <end position="40"/>
    </location>
</feature>
<accession>A0AAV4WXX3</accession>
<evidence type="ECO:0000313" key="3">
    <source>
        <dbReference type="Proteomes" id="UP001054945"/>
    </source>
</evidence>
<gene>
    <name evidence="2" type="ORF">CEXT_305531</name>
</gene>
<sequence>MGGITPTYTIMRQWMTPPSPLRLHGCTPSSTRGDATTPTGRQEDDRHRKNRLFKLRDTCLHRSPKSAGRFRALRRVGAWPVQLRPTVAGMHTLGSMGEAKRRKTNLRIIHRKLTQLFSKRHLLFAKKTNMYRARFSPITKFTLDDALPGSIKVDCAIGHDVFQKTEFFNIL</sequence>
<protein>
    <recommendedName>
        <fullName evidence="4">Ribosomal protein L20</fullName>
    </recommendedName>
</protein>
<reference evidence="2 3" key="1">
    <citation type="submission" date="2021-06" db="EMBL/GenBank/DDBJ databases">
        <title>Caerostris extrusa draft genome.</title>
        <authorList>
            <person name="Kono N."/>
            <person name="Arakawa K."/>
        </authorList>
    </citation>
    <scope>NUCLEOTIDE SEQUENCE [LARGE SCALE GENOMIC DNA]</scope>
</reference>
<evidence type="ECO:0008006" key="4">
    <source>
        <dbReference type="Google" id="ProtNLM"/>
    </source>
</evidence>
<name>A0AAV4WXX3_CAEEX</name>
<evidence type="ECO:0000313" key="2">
    <source>
        <dbReference type="EMBL" id="GIY86670.1"/>
    </source>
</evidence>
<dbReference type="EMBL" id="BPLR01016831">
    <property type="protein sequence ID" value="GIY86670.1"/>
    <property type="molecule type" value="Genomic_DNA"/>
</dbReference>
<keyword evidence="3" id="KW-1185">Reference proteome</keyword>
<comment type="caution">
    <text evidence="2">The sequence shown here is derived from an EMBL/GenBank/DDBJ whole genome shotgun (WGS) entry which is preliminary data.</text>
</comment>
<organism evidence="2 3">
    <name type="scientific">Caerostris extrusa</name>
    <name type="common">Bark spider</name>
    <name type="synonym">Caerostris bankana</name>
    <dbReference type="NCBI Taxonomy" id="172846"/>
    <lineage>
        <taxon>Eukaryota</taxon>
        <taxon>Metazoa</taxon>
        <taxon>Ecdysozoa</taxon>
        <taxon>Arthropoda</taxon>
        <taxon>Chelicerata</taxon>
        <taxon>Arachnida</taxon>
        <taxon>Araneae</taxon>
        <taxon>Araneomorphae</taxon>
        <taxon>Entelegynae</taxon>
        <taxon>Araneoidea</taxon>
        <taxon>Araneidae</taxon>
        <taxon>Caerostris</taxon>
    </lineage>
</organism>
<feature type="region of interest" description="Disordered" evidence="1">
    <location>
        <begin position="19"/>
        <end position="50"/>
    </location>
</feature>
<dbReference type="AlphaFoldDB" id="A0AAV4WXX3"/>
<evidence type="ECO:0000256" key="1">
    <source>
        <dbReference type="SAM" id="MobiDB-lite"/>
    </source>
</evidence>
<proteinExistence type="predicted"/>
<dbReference type="Proteomes" id="UP001054945">
    <property type="component" value="Unassembled WGS sequence"/>
</dbReference>